<keyword evidence="6" id="KW-0256">Endoplasmic reticulum</keyword>
<name>A0ABQ9YMJ6_9EUKA</name>
<dbReference type="InterPro" id="IPR019009">
    <property type="entry name" value="SRP_receptor_beta_su"/>
</dbReference>
<evidence type="ECO:0000256" key="5">
    <source>
        <dbReference type="ARBA" id="ARBA00022741"/>
    </source>
</evidence>
<keyword evidence="7 12" id="KW-1133">Transmembrane helix</keyword>
<comment type="similarity">
    <text evidence="2">Belongs to the SRP receptor beta subunit family.</text>
</comment>
<comment type="subcellular location">
    <subcellularLocation>
        <location evidence="1">Endoplasmic reticulum membrane</location>
        <topology evidence="1">Single-pass membrane protein</topology>
    </subcellularLocation>
</comment>
<evidence type="ECO:0000256" key="1">
    <source>
        <dbReference type="ARBA" id="ARBA00004389"/>
    </source>
</evidence>
<feature type="transmembrane region" description="Helical" evidence="12">
    <location>
        <begin position="26"/>
        <end position="47"/>
    </location>
</feature>
<feature type="compositionally biased region" description="Basic and acidic residues" evidence="11">
    <location>
        <begin position="197"/>
        <end position="206"/>
    </location>
</feature>
<dbReference type="InterPro" id="IPR027417">
    <property type="entry name" value="P-loop_NTPase"/>
</dbReference>
<comment type="caution">
    <text evidence="13">The sequence shown here is derived from an EMBL/GenBank/DDBJ whole genome shotgun (WGS) entry which is preliminary data.</text>
</comment>
<evidence type="ECO:0000313" key="14">
    <source>
        <dbReference type="Proteomes" id="UP001281761"/>
    </source>
</evidence>
<evidence type="ECO:0000256" key="9">
    <source>
        <dbReference type="ARBA" id="ARBA00023136"/>
    </source>
</evidence>
<dbReference type="SUPFAM" id="SSF52540">
    <property type="entry name" value="P-loop containing nucleoside triphosphate hydrolases"/>
    <property type="match status" value="1"/>
</dbReference>
<keyword evidence="14" id="KW-1185">Reference proteome</keyword>
<dbReference type="Proteomes" id="UP001281761">
    <property type="component" value="Unassembled WGS sequence"/>
</dbReference>
<evidence type="ECO:0000256" key="3">
    <source>
        <dbReference type="ARBA" id="ARBA00020256"/>
    </source>
</evidence>
<evidence type="ECO:0000256" key="8">
    <source>
        <dbReference type="ARBA" id="ARBA00023134"/>
    </source>
</evidence>
<dbReference type="EMBL" id="JARBJD010000001">
    <property type="protein sequence ID" value="KAK2964976.1"/>
    <property type="molecule type" value="Genomic_DNA"/>
</dbReference>
<feature type="region of interest" description="Disordered" evidence="11">
    <location>
        <begin position="185"/>
        <end position="207"/>
    </location>
</feature>
<evidence type="ECO:0000256" key="6">
    <source>
        <dbReference type="ARBA" id="ARBA00022824"/>
    </source>
</evidence>
<evidence type="ECO:0000256" key="12">
    <source>
        <dbReference type="SAM" id="Phobius"/>
    </source>
</evidence>
<keyword evidence="8" id="KW-0342">GTP-binding</keyword>
<evidence type="ECO:0000256" key="2">
    <source>
        <dbReference type="ARBA" id="ARBA00005619"/>
    </source>
</evidence>
<dbReference type="Pfam" id="PF09439">
    <property type="entry name" value="SRPRB"/>
    <property type="match status" value="1"/>
</dbReference>
<sequence length="310" mass="35097">MSNLVNQILSQCPFVEIPIGQYSFPISTPIILALLTILLIITCPCWGRKRTAKATPTIGIIGLTGSGKTALFYTLKEGTTPETFMSEKENSAIFDLSRWTKKKNSNKKYQYIDFPGAENTRQKFFNHPDFANIRKLIYLVDSTTFKNDVAKIGKFFYSILTSPTLVKKKTPIMIAFNKQDLLHLKNSDDDSDDSESEPDKPGEQNRRITNNIVSLEKEINKIRTDKASVTRDLSDAVPIADDQKKKSFFSFFSRSKSSPQSGKVDTIDCYVTSTIGEEFSLRSAECRIDWCECCVIHESFEPLIDFLCSR</sequence>
<dbReference type="Gene3D" id="3.40.50.300">
    <property type="entry name" value="P-loop containing nucleotide triphosphate hydrolases"/>
    <property type="match status" value="1"/>
</dbReference>
<keyword evidence="5" id="KW-0547">Nucleotide-binding</keyword>
<keyword evidence="4 12" id="KW-0812">Transmembrane</keyword>
<protein>
    <recommendedName>
        <fullName evidence="3">Signal recognition particle receptor subunit beta</fullName>
    </recommendedName>
</protein>
<proteinExistence type="inferred from homology"/>
<evidence type="ECO:0000256" key="7">
    <source>
        <dbReference type="ARBA" id="ARBA00022989"/>
    </source>
</evidence>
<evidence type="ECO:0000256" key="11">
    <source>
        <dbReference type="SAM" id="MobiDB-lite"/>
    </source>
</evidence>
<evidence type="ECO:0000256" key="4">
    <source>
        <dbReference type="ARBA" id="ARBA00022692"/>
    </source>
</evidence>
<accession>A0ABQ9YMJ6</accession>
<evidence type="ECO:0000256" key="10">
    <source>
        <dbReference type="ARBA" id="ARBA00023170"/>
    </source>
</evidence>
<organism evidence="13 14">
    <name type="scientific">Blattamonas nauphoetae</name>
    <dbReference type="NCBI Taxonomy" id="2049346"/>
    <lineage>
        <taxon>Eukaryota</taxon>
        <taxon>Metamonada</taxon>
        <taxon>Preaxostyla</taxon>
        <taxon>Oxymonadida</taxon>
        <taxon>Blattamonas</taxon>
    </lineage>
</organism>
<reference evidence="13 14" key="1">
    <citation type="journal article" date="2022" name="bioRxiv">
        <title>Genomics of Preaxostyla Flagellates Illuminates Evolutionary Transitions and the Path Towards Mitochondrial Loss.</title>
        <authorList>
            <person name="Novak L.V.F."/>
            <person name="Treitli S.C."/>
            <person name="Pyrih J."/>
            <person name="Halakuc P."/>
            <person name="Pipaliya S.V."/>
            <person name="Vacek V."/>
            <person name="Brzon O."/>
            <person name="Soukal P."/>
            <person name="Eme L."/>
            <person name="Dacks J.B."/>
            <person name="Karnkowska A."/>
            <person name="Elias M."/>
            <person name="Hampl V."/>
        </authorList>
    </citation>
    <scope>NUCLEOTIDE SEQUENCE [LARGE SCALE GENOMIC DNA]</scope>
    <source>
        <strain evidence="13">NAU3</strain>
        <tissue evidence="13">Gut</tissue>
    </source>
</reference>
<evidence type="ECO:0000313" key="13">
    <source>
        <dbReference type="EMBL" id="KAK2964976.1"/>
    </source>
</evidence>
<keyword evidence="10 13" id="KW-0675">Receptor</keyword>
<gene>
    <name evidence="13" type="ORF">BLNAU_277</name>
</gene>
<keyword evidence="9 12" id="KW-0472">Membrane</keyword>